<evidence type="ECO:0000256" key="5">
    <source>
        <dbReference type="SAM" id="MobiDB-lite"/>
    </source>
</evidence>
<dbReference type="Gramene" id="TraesCLE_scaffold_022945_01G000100.1">
    <property type="protein sequence ID" value="TraesCLE_scaffold_022945_01G000100.1"/>
    <property type="gene ID" value="TraesCLE_scaffold_022945_01G000100"/>
</dbReference>
<keyword evidence="1" id="KW-0112">Calmodulin-binding</keyword>
<dbReference type="InterPro" id="IPR027417">
    <property type="entry name" value="P-loop_NTPase"/>
</dbReference>
<reference evidence="7" key="1">
    <citation type="submission" date="2018-08" db="EMBL/GenBank/DDBJ databases">
        <authorList>
            <person name="Rossello M."/>
        </authorList>
    </citation>
    <scope>NUCLEOTIDE SEQUENCE [LARGE SCALE GENOMIC DNA]</scope>
    <source>
        <strain evidence="7">cv. Chinese Spring</strain>
    </source>
</reference>
<dbReference type="InterPro" id="IPR000048">
    <property type="entry name" value="IQ_motif_EF-hand-BS"/>
</dbReference>
<reference evidence="7" key="2">
    <citation type="submission" date="2018-10" db="UniProtKB">
        <authorList>
            <consortium name="EnsemblPlants"/>
        </authorList>
    </citation>
    <scope>IDENTIFICATION</scope>
</reference>
<evidence type="ECO:0000259" key="6">
    <source>
        <dbReference type="Pfam" id="PF13178"/>
    </source>
</evidence>
<evidence type="ECO:0000256" key="3">
    <source>
        <dbReference type="ARBA" id="ARBA00024378"/>
    </source>
</evidence>
<dbReference type="RefSeq" id="XP_044357663.1">
    <property type="nucleotide sequence ID" value="XM_044501728.1"/>
</dbReference>
<dbReference type="Gramene" id="TraesCS3D03G0638400.1">
    <property type="protein sequence ID" value="TraesCS3D03G0638400.1.CDS"/>
    <property type="gene ID" value="TraesCS3D03G0638400"/>
</dbReference>
<protein>
    <recommendedName>
        <fullName evidence="6">DUF4005 domain-containing protein</fullName>
    </recommendedName>
</protein>
<keyword evidence="8" id="KW-1185">Reference proteome</keyword>
<organism evidence="7">
    <name type="scientific">Triticum aestivum</name>
    <name type="common">Wheat</name>
    <dbReference type="NCBI Taxonomy" id="4565"/>
    <lineage>
        <taxon>Eukaryota</taxon>
        <taxon>Viridiplantae</taxon>
        <taxon>Streptophyta</taxon>
        <taxon>Embryophyta</taxon>
        <taxon>Tracheophyta</taxon>
        <taxon>Spermatophyta</taxon>
        <taxon>Magnoliopsida</taxon>
        <taxon>Liliopsida</taxon>
        <taxon>Poales</taxon>
        <taxon>Poaceae</taxon>
        <taxon>BOP clade</taxon>
        <taxon>Pooideae</taxon>
        <taxon>Triticodae</taxon>
        <taxon>Triticeae</taxon>
        <taxon>Triticinae</taxon>
        <taxon>Triticum</taxon>
    </lineage>
</organism>
<dbReference type="Gramene" id="TraesCAD_scaffold_026549_01G000100.1">
    <property type="protein sequence ID" value="TraesCAD_scaffold_026549_01G000100.1"/>
    <property type="gene ID" value="TraesCAD_scaffold_026549_01G000100"/>
</dbReference>
<dbReference type="EnsemblPlants" id="TraesCS3D02G275900.1">
    <property type="protein sequence ID" value="TraesCS3D02G275900.1"/>
    <property type="gene ID" value="TraesCS3D02G275900"/>
</dbReference>
<comment type="function">
    <text evidence="4">May be involved in cooperative interactions with calmodulins or calmodulin-like proteins. Recruits calmodulin proteins to microtubules, thus being a potential scaffold in cellular signaling and trafficking. May associate with nucleic acids and regulate gene expression at the transcriptional or post-transcriptional level.</text>
</comment>
<evidence type="ECO:0000256" key="4">
    <source>
        <dbReference type="ARBA" id="ARBA00045534"/>
    </source>
</evidence>
<dbReference type="Gramene" id="TraesRN3D0100668500.1">
    <property type="protein sequence ID" value="TraesRN3D0100668500.1"/>
    <property type="gene ID" value="TraesRN3D0100668500"/>
</dbReference>
<dbReference type="Gramene" id="TraesWEE_scaffold_121808_01G000100.1">
    <property type="protein sequence ID" value="TraesWEE_scaffold_121808_01G000100.1"/>
    <property type="gene ID" value="TraesWEE_scaffold_121808_01G000100"/>
</dbReference>
<dbReference type="GeneID" id="123079056"/>
<gene>
    <name evidence="7" type="primary">LOC123079056</name>
</gene>
<dbReference type="Pfam" id="PF13178">
    <property type="entry name" value="DUF4005"/>
    <property type="match status" value="1"/>
</dbReference>
<dbReference type="SUPFAM" id="SSF52540">
    <property type="entry name" value="P-loop containing nucleoside triphosphate hydrolases"/>
    <property type="match status" value="1"/>
</dbReference>
<accession>A0A3B6GVP7</accession>
<dbReference type="AlphaFoldDB" id="A0A3B6GVP7"/>
<feature type="region of interest" description="Disordered" evidence="5">
    <location>
        <begin position="169"/>
        <end position="194"/>
    </location>
</feature>
<dbReference type="Gramene" id="TraesROB_scaffold_034067_01G000100.1">
    <property type="protein sequence ID" value="TraesROB_scaffold_034067_01G000100.1"/>
    <property type="gene ID" value="TraesROB_scaffold_034067_01G000100"/>
</dbReference>
<sequence>MSAEMGRAMRWLKRLLTGRKEAHGGGKEIHAATDWHDAAAVKESTKRWSFVKQRKSGVDAGKRPSEPLAPAREVKPCRCAGGELVGAREEKAAVVIQKAFRGYLARKALRALRSLVKLQALVRGYLVRKQAATTLHRLQALMRLQADSRAFKSASYRKSMEQERIVAQDARMRTPPAKPGHRRRLSDSTDSNYERSPRIVEMDTCHLRSRSSRIASGRYAADRSSGRLAPDLAPPFSPRSVKQPPRLSTRREPVRLAKTAQNTPRFSGADPPYTYDSPAKSVDGLAARPLWHRDLLASPRYMAGTASSAARLRCQSVPRQPAEAPRASLTQRDVPAGARKSTCTRTQHGGLCFHSSDATHTRRSDLSDDAARDYYLDRMW</sequence>
<dbReference type="PANTHER" id="PTHR32295:SF254">
    <property type="entry name" value="OS01G0743100 PROTEIN"/>
    <property type="match status" value="1"/>
</dbReference>
<proteinExistence type="inferred from homology"/>
<comment type="subunit">
    <text evidence="3">Binds to multiple calmodulin (CaM) in the presence of Ca(2+) and CaM-like proteins.</text>
</comment>
<dbReference type="Pfam" id="PF00612">
    <property type="entry name" value="IQ"/>
    <property type="match status" value="2"/>
</dbReference>
<dbReference type="OMA" id="HGTPRFF"/>
<dbReference type="SMR" id="A0A3B6GVP7"/>
<dbReference type="Proteomes" id="UP000019116">
    <property type="component" value="Chromosome 3D"/>
</dbReference>
<dbReference type="STRING" id="4565.A0A3B6GVP7"/>
<dbReference type="Gramene" id="TraesCS3D02G275900.1">
    <property type="protein sequence ID" value="TraesCS3D02G275900.1"/>
    <property type="gene ID" value="TraesCS3D02G275900"/>
</dbReference>
<feature type="region of interest" description="Disordered" evidence="5">
    <location>
        <begin position="211"/>
        <end position="274"/>
    </location>
</feature>
<comment type="similarity">
    <text evidence="2">Belongs to the IQD family.</text>
</comment>
<dbReference type="OrthoDB" id="1704267at2759"/>
<evidence type="ECO:0000313" key="7">
    <source>
        <dbReference type="EnsemblPlants" id="TraesCS3D02G275900.1"/>
    </source>
</evidence>
<dbReference type="PROSITE" id="PS50096">
    <property type="entry name" value="IQ"/>
    <property type="match status" value="2"/>
</dbReference>
<name>A0A3B6GVP7_WHEAT</name>
<dbReference type="SMART" id="SM00015">
    <property type="entry name" value="IQ"/>
    <property type="match status" value="2"/>
</dbReference>
<dbReference type="Gene3D" id="1.20.5.190">
    <property type="match status" value="1"/>
</dbReference>
<dbReference type="PANTHER" id="PTHR32295">
    <property type="entry name" value="IQ-DOMAIN 5-RELATED"/>
    <property type="match status" value="1"/>
</dbReference>
<evidence type="ECO:0000256" key="1">
    <source>
        <dbReference type="ARBA" id="ARBA00022860"/>
    </source>
</evidence>
<dbReference type="InterPro" id="IPR025064">
    <property type="entry name" value="DUF4005"/>
</dbReference>
<evidence type="ECO:0000256" key="2">
    <source>
        <dbReference type="ARBA" id="ARBA00024341"/>
    </source>
</evidence>
<feature type="region of interest" description="Disordered" evidence="5">
    <location>
        <begin position="317"/>
        <end position="342"/>
    </location>
</feature>
<evidence type="ECO:0000313" key="8">
    <source>
        <dbReference type="Proteomes" id="UP000019116"/>
    </source>
</evidence>
<feature type="domain" description="DUF4005" evidence="6">
    <location>
        <begin position="259"/>
        <end position="348"/>
    </location>
</feature>
<dbReference type="GO" id="GO:0005516">
    <property type="term" value="F:calmodulin binding"/>
    <property type="evidence" value="ECO:0007669"/>
    <property type="project" value="UniProtKB-KW"/>
</dbReference>